<sequence>MSYLLDSVTNQMLQQRELKHGKKDRQDRDQQVEEHVKVPFCSKTYDHLDQAESGRNRCHSQDLASNKAVKYERFGKSNKLVSEQPTLKLKRENSEGHAVQVQGGHVVRLIGQKRRSLAHNKVSTTRGPRDRRVRLSAPTAIEFYDVQDRLGYDQPSKAIDWLIEKAKVAIEALKELPGENQESIDTINSVKQTEQEVSEERIYQLQHCQGCSMENQLRLNETTTSNGSIFSMAAGTPSYSSQFMDYLTEKNLQTYKAPDFDIHHSSPIDFAEEQLNSDTILSDMNSADTDRFQSLMALNSFAGNGGEELVLNSLPALLQEPLLSENQFLSQWGPLQSSNLLSVHASTNPPICVNSHAHAQSPNSHLFPLKDFPQVDLLGFNFQCQYR</sequence>
<keyword evidence="4" id="KW-0804">Transcription</keyword>
<dbReference type="PANTHER" id="PTHR31072:SF240">
    <property type="entry name" value="TRANSCRIPTION FACTOR TCP10"/>
    <property type="match status" value="1"/>
</dbReference>
<evidence type="ECO:0000313" key="7">
    <source>
        <dbReference type="EMBL" id="PON77892.1"/>
    </source>
</evidence>
<dbReference type="Proteomes" id="UP000237105">
    <property type="component" value="Unassembled WGS sequence"/>
</dbReference>
<evidence type="ECO:0000313" key="8">
    <source>
        <dbReference type="Proteomes" id="UP000237105"/>
    </source>
</evidence>
<dbReference type="InterPro" id="IPR005333">
    <property type="entry name" value="Transcription_factor_TCP"/>
</dbReference>
<evidence type="ECO:0000256" key="1">
    <source>
        <dbReference type="ARBA" id="ARBA00004123"/>
    </source>
</evidence>
<keyword evidence="3" id="KW-0238">DNA-binding</keyword>
<proteinExistence type="predicted"/>
<gene>
    <name evidence="7" type="ORF">PanWU01x14_022460</name>
</gene>
<dbReference type="PROSITE" id="PS51369">
    <property type="entry name" value="TCP"/>
    <property type="match status" value="1"/>
</dbReference>
<dbReference type="GO" id="GO:2000032">
    <property type="term" value="P:regulation of secondary shoot formation"/>
    <property type="evidence" value="ECO:0007669"/>
    <property type="project" value="TreeGrafter"/>
</dbReference>
<dbReference type="AlphaFoldDB" id="A0A2P5DX82"/>
<evidence type="ECO:0000256" key="5">
    <source>
        <dbReference type="ARBA" id="ARBA00023242"/>
    </source>
</evidence>
<dbReference type="GO" id="GO:0005634">
    <property type="term" value="C:nucleus"/>
    <property type="evidence" value="ECO:0007669"/>
    <property type="project" value="UniProtKB-SubCell"/>
</dbReference>
<comment type="caution">
    <text evidence="7">The sequence shown here is derived from an EMBL/GenBank/DDBJ whole genome shotgun (WGS) entry which is preliminary data.</text>
</comment>
<dbReference type="EMBL" id="JXTB01000011">
    <property type="protein sequence ID" value="PON77892.1"/>
    <property type="molecule type" value="Genomic_DNA"/>
</dbReference>
<reference evidence="8" key="1">
    <citation type="submission" date="2016-06" db="EMBL/GenBank/DDBJ databases">
        <title>Parallel loss of symbiosis genes in relatives of nitrogen-fixing non-legume Parasponia.</title>
        <authorList>
            <person name="Van Velzen R."/>
            <person name="Holmer R."/>
            <person name="Bu F."/>
            <person name="Rutten L."/>
            <person name="Van Zeijl A."/>
            <person name="Liu W."/>
            <person name="Santuari L."/>
            <person name="Cao Q."/>
            <person name="Sharma T."/>
            <person name="Shen D."/>
            <person name="Roswanjaya Y."/>
            <person name="Wardhani T."/>
            <person name="Kalhor M.S."/>
            <person name="Jansen J."/>
            <person name="Van den Hoogen J."/>
            <person name="Gungor B."/>
            <person name="Hartog M."/>
            <person name="Hontelez J."/>
            <person name="Verver J."/>
            <person name="Yang W.-C."/>
            <person name="Schijlen E."/>
            <person name="Repin R."/>
            <person name="Schilthuizen M."/>
            <person name="Schranz E."/>
            <person name="Heidstra R."/>
            <person name="Miyata K."/>
            <person name="Fedorova E."/>
            <person name="Kohlen W."/>
            <person name="Bisseling T."/>
            <person name="Smit S."/>
            <person name="Geurts R."/>
        </authorList>
    </citation>
    <scope>NUCLEOTIDE SEQUENCE [LARGE SCALE GENOMIC DNA]</scope>
    <source>
        <strain evidence="8">cv. WU1-14</strain>
    </source>
</reference>
<keyword evidence="8" id="KW-1185">Reference proteome</keyword>
<dbReference type="InterPro" id="IPR017887">
    <property type="entry name" value="TF_TCP_subgr"/>
</dbReference>
<evidence type="ECO:0000259" key="6">
    <source>
        <dbReference type="PROSITE" id="PS51369"/>
    </source>
</evidence>
<organism evidence="7 8">
    <name type="scientific">Parasponia andersonii</name>
    <name type="common">Sponia andersonii</name>
    <dbReference type="NCBI Taxonomy" id="3476"/>
    <lineage>
        <taxon>Eukaryota</taxon>
        <taxon>Viridiplantae</taxon>
        <taxon>Streptophyta</taxon>
        <taxon>Embryophyta</taxon>
        <taxon>Tracheophyta</taxon>
        <taxon>Spermatophyta</taxon>
        <taxon>Magnoliopsida</taxon>
        <taxon>eudicotyledons</taxon>
        <taxon>Gunneridae</taxon>
        <taxon>Pentapetalae</taxon>
        <taxon>rosids</taxon>
        <taxon>fabids</taxon>
        <taxon>Rosales</taxon>
        <taxon>Cannabaceae</taxon>
        <taxon>Parasponia</taxon>
    </lineage>
</organism>
<keyword evidence="2" id="KW-0805">Transcription regulation</keyword>
<dbReference type="PANTHER" id="PTHR31072">
    <property type="entry name" value="TRANSCRIPTION FACTOR TCP4-RELATED"/>
    <property type="match status" value="1"/>
</dbReference>
<protein>
    <submittedName>
        <fullName evidence="7">TCP transcription factor</fullName>
    </submittedName>
</protein>
<feature type="domain" description="TCP" evidence="6">
    <location>
        <begin position="112"/>
        <end position="173"/>
    </location>
</feature>
<dbReference type="OrthoDB" id="1927134at2759"/>
<dbReference type="GO" id="GO:0043565">
    <property type="term" value="F:sequence-specific DNA binding"/>
    <property type="evidence" value="ECO:0007669"/>
    <property type="project" value="TreeGrafter"/>
</dbReference>
<name>A0A2P5DX82_PARAD</name>
<evidence type="ECO:0000256" key="4">
    <source>
        <dbReference type="ARBA" id="ARBA00023163"/>
    </source>
</evidence>
<evidence type="ECO:0000256" key="3">
    <source>
        <dbReference type="ARBA" id="ARBA00023125"/>
    </source>
</evidence>
<evidence type="ECO:0000256" key="2">
    <source>
        <dbReference type="ARBA" id="ARBA00023015"/>
    </source>
</evidence>
<dbReference type="Pfam" id="PF03634">
    <property type="entry name" value="TCP"/>
    <property type="match status" value="1"/>
</dbReference>
<dbReference type="STRING" id="3476.A0A2P5DX82"/>
<keyword evidence="5" id="KW-0539">Nucleus</keyword>
<dbReference type="GO" id="GO:0003700">
    <property type="term" value="F:DNA-binding transcription factor activity"/>
    <property type="evidence" value="ECO:0007669"/>
    <property type="project" value="InterPro"/>
</dbReference>
<accession>A0A2P5DX82</accession>
<comment type="subcellular location">
    <subcellularLocation>
        <location evidence="1">Nucleus</location>
    </subcellularLocation>
</comment>